<feature type="coiled-coil region" evidence="1">
    <location>
        <begin position="246"/>
        <end position="273"/>
    </location>
</feature>
<feature type="compositionally biased region" description="Polar residues" evidence="2">
    <location>
        <begin position="574"/>
        <end position="585"/>
    </location>
</feature>
<evidence type="ECO:0000313" key="3">
    <source>
        <dbReference type="EMBL" id="KAE8997224.1"/>
    </source>
</evidence>
<feature type="compositionally biased region" description="Low complexity" evidence="2">
    <location>
        <begin position="1"/>
        <end position="18"/>
    </location>
</feature>
<feature type="region of interest" description="Disordered" evidence="2">
    <location>
        <begin position="129"/>
        <end position="151"/>
    </location>
</feature>
<comment type="caution">
    <text evidence="4">The sequence shown here is derived from an EMBL/GenBank/DDBJ whole genome shotgun (WGS) entry which is preliminary data.</text>
</comment>
<feature type="region of interest" description="Disordered" evidence="2">
    <location>
        <begin position="542"/>
        <end position="614"/>
    </location>
</feature>
<evidence type="ECO:0000256" key="2">
    <source>
        <dbReference type="SAM" id="MobiDB-lite"/>
    </source>
</evidence>
<proteinExistence type="predicted"/>
<dbReference type="Proteomes" id="UP000434957">
    <property type="component" value="Unassembled WGS sequence"/>
</dbReference>
<feature type="compositionally biased region" description="Acidic residues" evidence="2">
    <location>
        <begin position="53"/>
        <end position="66"/>
    </location>
</feature>
<accession>A0A6A4D3I5</accession>
<feature type="region of interest" description="Disordered" evidence="2">
    <location>
        <begin position="333"/>
        <end position="426"/>
    </location>
</feature>
<dbReference type="EMBL" id="QXFT01002284">
    <property type="protein sequence ID" value="KAE9300724.1"/>
    <property type="molecule type" value="Genomic_DNA"/>
</dbReference>
<sequence>MCPSYAAARPPAATRVPTGDTSGEGDQAGQTTDHPTTGGLPASSRADPSSGADEADENGDESEGEGPADRAAGAVHDSPPDTPEDVVILPKVRTVISTDSAGMHALGAMACRFLTEQEAKRLEAQKSLPLPDVDSHGNVQAPSRHDFSMDSSSLGRTRLVGVPALQDHQRQGFHTRDGYGGLESFLCATRYLPNSRQDALKAQDQLHAAKLSYEFDRAHWESERQQSVDAATYTAERYQDDVKELVHEHNANKRGLQEEVSKLRQELEDSQAYQRILDRRARESHFDVTDLMNFLGNHATLACNWVRLRDLLQHYQDRTPVPRSWQTVIATTASDDPLSQPGAFTSLDPPDNQDDEGKHEDNPDSPSDPPSKRRSSRRRSSGSSSTPSDSKRASKRSSHKVPAAPQLRPLERVEDSSSCLPEGTPPVWSVDKARGSLPGPIVWDDLRLDVQRLMCSGVFLKGAVSWLLEDRPVHTRFCQDDLVEMLSRMMFWNKLNESHWPKYVPERYYLAAEALLDDMEDQKVQPLFWGGLSATGDAEEELLPDDFEPEQDDKSKDADWNAADEGMPAENVSEAESVSDSVTTSKQRKRRGSQIPGSDQPPAKRSRGGSRSLLAQKEYSKLTAAEKAMVESPEDGIISWRHHGIRVKHADPSSTKNSQTLGFPAYSPNRHDLDLLKARFDPEAFHHLLTQVLSWRQMYDDRVQELYFHRLDDLSAAEVTFLDEMVEFMNGNSRAFWNALHWIMFLPGDADSLAYKIHTRRRRAQDSVSKRAATLAKRHKRNGVRESLFHEPGVWKYPAKVCHWILEDPSALQSHSLEEQLHRLDAAEPARLQWAHCTSDDDRIAHVPAEIRNMLIPVGQRDLISDAAP</sequence>
<reference evidence="4 6" key="1">
    <citation type="submission" date="2018-08" db="EMBL/GenBank/DDBJ databases">
        <title>Genomic investigation of the strawberry pathogen Phytophthora fragariae indicates pathogenicity is determined by transcriptional variation in three key races.</title>
        <authorList>
            <person name="Adams T.M."/>
            <person name="Armitage A.D."/>
            <person name="Sobczyk M.K."/>
            <person name="Bates H.J."/>
            <person name="Dunwell J.M."/>
            <person name="Nellist C.F."/>
            <person name="Harrison R.J."/>
        </authorList>
    </citation>
    <scope>NUCLEOTIDE SEQUENCE [LARGE SCALE GENOMIC DNA]</scope>
    <source>
        <strain evidence="3 5">SCRP249</strain>
        <strain evidence="4 6">SCRP333</strain>
    </source>
</reference>
<evidence type="ECO:0000313" key="5">
    <source>
        <dbReference type="Proteomes" id="UP000429607"/>
    </source>
</evidence>
<name>A0A6A4D3I5_9STRA</name>
<organism evidence="4 6">
    <name type="scientific">Phytophthora rubi</name>
    <dbReference type="NCBI Taxonomy" id="129364"/>
    <lineage>
        <taxon>Eukaryota</taxon>
        <taxon>Sar</taxon>
        <taxon>Stramenopiles</taxon>
        <taxon>Oomycota</taxon>
        <taxon>Peronosporomycetes</taxon>
        <taxon>Peronosporales</taxon>
        <taxon>Peronosporaceae</taxon>
        <taxon>Phytophthora</taxon>
    </lineage>
</organism>
<evidence type="ECO:0000313" key="6">
    <source>
        <dbReference type="Proteomes" id="UP000434957"/>
    </source>
</evidence>
<feature type="region of interest" description="Disordered" evidence="2">
    <location>
        <begin position="1"/>
        <end position="87"/>
    </location>
</feature>
<protein>
    <submittedName>
        <fullName evidence="4">Uncharacterized protein</fullName>
    </submittedName>
</protein>
<evidence type="ECO:0000256" key="1">
    <source>
        <dbReference type="SAM" id="Coils"/>
    </source>
</evidence>
<dbReference type="AlphaFoldDB" id="A0A6A4D3I5"/>
<dbReference type="Proteomes" id="UP000429607">
    <property type="component" value="Unassembled WGS sequence"/>
</dbReference>
<dbReference type="EMBL" id="QXFV01001849">
    <property type="protein sequence ID" value="KAE8997224.1"/>
    <property type="molecule type" value="Genomic_DNA"/>
</dbReference>
<evidence type="ECO:0000313" key="4">
    <source>
        <dbReference type="EMBL" id="KAE9300724.1"/>
    </source>
</evidence>
<gene>
    <name evidence="3" type="ORF">PR001_g19641</name>
    <name evidence="4" type="ORF">PR003_g22692</name>
</gene>
<feature type="compositionally biased region" description="Acidic residues" evidence="2">
    <location>
        <begin position="542"/>
        <end position="551"/>
    </location>
</feature>
<keyword evidence="1" id="KW-0175">Coiled coil</keyword>
<keyword evidence="6" id="KW-1185">Reference proteome</keyword>